<dbReference type="RefSeq" id="WP_380216937.1">
    <property type="nucleotide sequence ID" value="NZ_JBHTBN010000002.1"/>
</dbReference>
<name>A0ABW2MTV5_9FLAO</name>
<proteinExistence type="predicted"/>
<keyword evidence="4" id="KW-1185">Reference proteome</keyword>
<feature type="repeat" description="TPR" evidence="1">
    <location>
        <begin position="130"/>
        <end position="163"/>
    </location>
</feature>
<feature type="chain" id="PRO_5045654085" evidence="2">
    <location>
        <begin position="22"/>
        <end position="367"/>
    </location>
</feature>
<evidence type="ECO:0000313" key="3">
    <source>
        <dbReference type="EMBL" id="MFC7357088.1"/>
    </source>
</evidence>
<evidence type="ECO:0000313" key="4">
    <source>
        <dbReference type="Proteomes" id="UP001596415"/>
    </source>
</evidence>
<sequence length="367" mass="43463">MMKTQIFFIALIFSISNFTFAQTDKEKALDLGRNAIKLMDEGELDKSIDLLEQAQKLDVERIDYPYEIAYAYYKKKDYAKSIKILNTITEHKDVTDNIYQLLGNAYDLTGNPEVALSTYKRGMVKFPNSGKFHLESGSIKFHNKEYNEAIDFWEDGIKVNPNYSSNYYRLSKVFSLTEERIWTLLYGEMFILLEPNTQRTEEISKLLFENYQESYEVQSDTTGEFHLTEKGFQIVIEDKKDMRKLKKGSGLPFEGTFATAFAFSAIDFQNNINLSTIYNARKNFLDFWFNEKKFHKDYPNKLLDHQLKIEENGFLETYTYWILSQGSPTDYQEWYANKEQNFSDFANWFNENRIEIKEKDFYSRKDY</sequence>
<reference evidence="4" key="1">
    <citation type="journal article" date="2019" name="Int. J. Syst. Evol. Microbiol.">
        <title>The Global Catalogue of Microorganisms (GCM) 10K type strain sequencing project: providing services to taxonomists for standard genome sequencing and annotation.</title>
        <authorList>
            <consortium name="The Broad Institute Genomics Platform"/>
            <consortium name="The Broad Institute Genome Sequencing Center for Infectious Disease"/>
            <person name="Wu L."/>
            <person name="Ma J."/>
        </authorList>
    </citation>
    <scope>NUCLEOTIDE SEQUENCE [LARGE SCALE GENOMIC DNA]</scope>
    <source>
        <strain evidence="4">CGMCC 1.16306</strain>
    </source>
</reference>
<dbReference type="InterPro" id="IPR019734">
    <property type="entry name" value="TPR_rpt"/>
</dbReference>
<dbReference type="Proteomes" id="UP001596415">
    <property type="component" value="Unassembled WGS sequence"/>
</dbReference>
<feature type="signal peptide" evidence="2">
    <location>
        <begin position="1"/>
        <end position="21"/>
    </location>
</feature>
<dbReference type="SUPFAM" id="SSF48452">
    <property type="entry name" value="TPR-like"/>
    <property type="match status" value="1"/>
</dbReference>
<organism evidence="3 4">
    <name type="scientific">Jejudonia soesokkakensis</name>
    <dbReference type="NCBI Taxonomy" id="1323432"/>
    <lineage>
        <taxon>Bacteria</taxon>
        <taxon>Pseudomonadati</taxon>
        <taxon>Bacteroidota</taxon>
        <taxon>Flavobacteriia</taxon>
        <taxon>Flavobacteriales</taxon>
        <taxon>Flavobacteriaceae</taxon>
        <taxon>Jejudonia</taxon>
    </lineage>
</organism>
<accession>A0ABW2MTV5</accession>
<evidence type="ECO:0000256" key="1">
    <source>
        <dbReference type="PROSITE-ProRule" id="PRU00339"/>
    </source>
</evidence>
<evidence type="ECO:0000256" key="2">
    <source>
        <dbReference type="SAM" id="SignalP"/>
    </source>
</evidence>
<keyword evidence="2" id="KW-0732">Signal</keyword>
<dbReference type="InterPro" id="IPR011990">
    <property type="entry name" value="TPR-like_helical_dom_sf"/>
</dbReference>
<protein>
    <submittedName>
        <fullName evidence="3">Tetratricopeptide repeat protein</fullName>
    </submittedName>
</protein>
<dbReference type="SMART" id="SM00028">
    <property type="entry name" value="TPR"/>
    <property type="match status" value="4"/>
</dbReference>
<comment type="caution">
    <text evidence="3">The sequence shown here is derived from an EMBL/GenBank/DDBJ whole genome shotgun (WGS) entry which is preliminary data.</text>
</comment>
<dbReference type="PROSITE" id="PS50005">
    <property type="entry name" value="TPR"/>
    <property type="match status" value="1"/>
</dbReference>
<gene>
    <name evidence="3" type="ORF">ACFQO1_05275</name>
</gene>
<dbReference type="EMBL" id="JBHTBN010000002">
    <property type="protein sequence ID" value="MFC7357088.1"/>
    <property type="molecule type" value="Genomic_DNA"/>
</dbReference>
<keyword evidence="1" id="KW-0802">TPR repeat</keyword>
<dbReference type="Gene3D" id="1.25.40.10">
    <property type="entry name" value="Tetratricopeptide repeat domain"/>
    <property type="match status" value="1"/>
</dbReference>